<keyword evidence="2" id="KW-1185">Reference proteome</keyword>
<gene>
    <name evidence="1" type="ORF">BDN72DRAFT_759242</name>
</gene>
<sequence length="562" mass="63174">MSSTLPALIPATAFGRPNWRLPHPPTMPSPKSAVEEFYVPRCPPTMNVSIPHLREAISSLESKMAFLLNQKNELESHLDQAVRLQSPILRLPSELLSSIFVTGVLEMGEDSLMVSTLMLVCRYWADVALNTPALWAKIFVSPHHSLERARRKIERSKTCPIDVSINYGPHTEHMSNVTEQITRAMDLFRPALCRTRSFHLCVPNRPQAHAALARCKEDAPLLRTLTIEICHAMQEDYSCLPLPLFNGHTPALRSCALTSFNFGWDLTLLSRLRTLKLDGYFNSHSPSPATLVSILRQCPTLEELTLRNLSDSESGPCVTTVENTQHPPTGKLIQLPRLKKASFHYVGSALTQHIFSQVTVPNLESLQMCYLQNVTPILQSLYAQALTRLPLRYLRIESSLFNEMTFVTLLRRLPSIVRLELVDIEDVSSYFLKVLSSSQPWICPRLESLTLDGCTSLEWEYLRSLIESRLPANSQAYSRQGIPLAPGITMLSSASAAAAAHARSKSHPNIRVTQPPVVFSAQRLRLVDVTRCSQISKEMVQWLRMYVADVKCEVTKGSWRDS</sequence>
<protein>
    <submittedName>
        <fullName evidence="1">Uncharacterized protein</fullName>
    </submittedName>
</protein>
<dbReference type="Proteomes" id="UP000308600">
    <property type="component" value="Unassembled WGS sequence"/>
</dbReference>
<accession>A0ACD3BB63</accession>
<name>A0ACD3BB63_9AGAR</name>
<evidence type="ECO:0000313" key="2">
    <source>
        <dbReference type="Proteomes" id="UP000308600"/>
    </source>
</evidence>
<proteinExistence type="predicted"/>
<reference evidence="1 2" key="1">
    <citation type="journal article" date="2019" name="Nat. Ecol. Evol.">
        <title>Megaphylogeny resolves global patterns of mushroom evolution.</title>
        <authorList>
            <person name="Varga T."/>
            <person name="Krizsan K."/>
            <person name="Foldi C."/>
            <person name="Dima B."/>
            <person name="Sanchez-Garcia M."/>
            <person name="Sanchez-Ramirez S."/>
            <person name="Szollosi G.J."/>
            <person name="Szarkandi J.G."/>
            <person name="Papp V."/>
            <person name="Albert L."/>
            <person name="Andreopoulos W."/>
            <person name="Angelini C."/>
            <person name="Antonin V."/>
            <person name="Barry K.W."/>
            <person name="Bougher N.L."/>
            <person name="Buchanan P."/>
            <person name="Buyck B."/>
            <person name="Bense V."/>
            <person name="Catcheside P."/>
            <person name="Chovatia M."/>
            <person name="Cooper J."/>
            <person name="Damon W."/>
            <person name="Desjardin D."/>
            <person name="Finy P."/>
            <person name="Geml J."/>
            <person name="Haridas S."/>
            <person name="Hughes K."/>
            <person name="Justo A."/>
            <person name="Karasinski D."/>
            <person name="Kautmanova I."/>
            <person name="Kiss B."/>
            <person name="Kocsube S."/>
            <person name="Kotiranta H."/>
            <person name="LaButti K.M."/>
            <person name="Lechner B.E."/>
            <person name="Liimatainen K."/>
            <person name="Lipzen A."/>
            <person name="Lukacs Z."/>
            <person name="Mihaltcheva S."/>
            <person name="Morgado L.N."/>
            <person name="Niskanen T."/>
            <person name="Noordeloos M.E."/>
            <person name="Ohm R.A."/>
            <person name="Ortiz-Santana B."/>
            <person name="Ovrebo C."/>
            <person name="Racz N."/>
            <person name="Riley R."/>
            <person name="Savchenko A."/>
            <person name="Shiryaev A."/>
            <person name="Soop K."/>
            <person name="Spirin V."/>
            <person name="Szebenyi C."/>
            <person name="Tomsovsky M."/>
            <person name="Tulloss R.E."/>
            <person name="Uehling J."/>
            <person name="Grigoriev I.V."/>
            <person name="Vagvolgyi C."/>
            <person name="Papp T."/>
            <person name="Martin F.M."/>
            <person name="Miettinen O."/>
            <person name="Hibbett D.S."/>
            <person name="Nagy L.G."/>
        </authorList>
    </citation>
    <scope>NUCLEOTIDE SEQUENCE [LARGE SCALE GENOMIC DNA]</scope>
    <source>
        <strain evidence="1 2">NL-1719</strain>
    </source>
</reference>
<dbReference type="EMBL" id="ML208266">
    <property type="protein sequence ID" value="TFK74862.1"/>
    <property type="molecule type" value="Genomic_DNA"/>
</dbReference>
<evidence type="ECO:0000313" key="1">
    <source>
        <dbReference type="EMBL" id="TFK74862.1"/>
    </source>
</evidence>
<organism evidence="1 2">
    <name type="scientific">Pluteus cervinus</name>
    <dbReference type="NCBI Taxonomy" id="181527"/>
    <lineage>
        <taxon>Eukaryota</taxon>
        <taxon>Fungi</taxon>
        <taxon>Dikarya</taxon>
        <taxon>Basidiomycota</taxon>
        <taxon>Agaricomycotina</taxon>
        <taxon>Agaricomycetes</taxon>
        <taxon>Agaricomycetidae</taxon>
        <taxon>Agaricales</taxon>
        <taxon>Pluteineae</taxon>
        <taxon>Pluteaceae</taxon>
        <taxon>Pluteus</taxon>
    </lineage>
</organism>